<comment type="caution">
    <text evidence="6">The sequence shown here is derived from an EMBL/GenBank/DDBJ whole genome shotgun (WGS) entry which is preliminary data.</text>
</comment>
<comment type="function">
    <text evidence="5">Part of the twin-arginine translocation (Tat) system that transports large folded proteins containing a characteristic twin-arginine motif in their signal peptide across membranes. Together with TatB, TatC is part of a receptor directly interacting with Tat signal peptides.</text>
</comment>
<comment type="similarity">
    <text evidence="5">Belongs to the TatC family.</text>
</comment>
<feature type="transmembrane region" description="Helical" evidence="5">
    <location>
        <begin position="162"/>
        <end position="184"/>
    </location>
</feature>
<dbReference type="PANTHER" id="PTHR30371:SF0">
    <property type="entry name" value="SEC-INDEPENDENT PROTEIN TRANSLOCASE PROTEIN TATC, CHLOROPLASTIC-RELATED"/>
    <property type="match status" value="1"/>
</dbReference>
<dbReference type="EMBL" id="APND01000003">
    <property type="protein sequence ID" value="MES1929799.1"/>
    <property type="molecule type" value="Genomic_DNA"/>
</dbReference>
<evidence type="ECO:0000256" key="4">
    <source>
        <dbReference type="ARBA" id="ARBA00023136"/>
    </source>
</evidence>
<proteinExistence type="inferred from homology"/>
<sequence>MSQQEYDAQEQPLIAHLLELRTRLLRIVIGILIIFLPLAYFARDLFTFLSGPLLAHMPEGNSLIATGVAAPFLAPFKLSMLLAIALSLPWTLYQIWMFVAPGLYAQERRLVTPLLISSTGLFYLGMAFAYYAVFPVVFGFFISVAPTGVAVMTDISAYLDFVLGMFMAFGIAFELPVAIFLIVWAGFVTPRQLASYRAYVVVGAFAVGMVLTPPDVISQTLLAVPVYLLYEIGIWMARIFVPGMREVEAQQDERARDD</sequence>
<keyword evidence="5" id="KW-0811">Translocation</keyword>
<dbReference type="RefSeq" id="WP_353111375.1">
    <property type="nucleotide sequence ID" value="NZ_APND01000003.1"/>
</dbReference>
<dbReference type="NCBIfam" id="TIGR00945">
    <property type="entry name" value="tatC"/>
    <property type="match status" value="1"/>
</dbReference>
<keyword evidence="5" id="KW-1003">Cell membrane</keyword>
<feature type="transmembrane region" description="Helical" evidence="5">
    <location>
        <begin position="80"/>
        <end position="100"/>
    </location>
</feature>
<feature type="transmembrane region" description="Helical" evidence="5">
    <location>
        <begin position="220"/>
        <end position="241"/>
    </location>
</feature>
<keyword evidence="5" id="KW-0813">Transport</keyword>
<name>A0ABV2B310_9GAMM</name>
<dbReference type="HAMAP" id="MF_00902">
    <property type="entry name" value="TatC"/>
    <property type="match status" value="1"/>
</dbReference>
<keyword evidence="2 5" id="KW-0812">Transmembrane</keyword>
<evidence type="ECO:0000313" key="7">
    <source>
        <dbReference type="Proteomes" id="UP001460888"/>
    </source>
</evidence>
<dbReference type="Pfam" id="PF00902">
    <property type="entry name" value="TatC"/>
    <property type="match status" value="1"/>
</dbReference>
<gene>
    <name evidence="5" type="primary">tatC</name>
    <name evidence="6" type="ORF">SADO_11094</name>
</gene>
<keyword evidence="5" id="KW-0653">Protein transport</keyword>
<organism evidence="6 7">
    <name type="scientific">Salinisphaera dokdonensis CL-ES53</name>
    <dbReference type="NCBI Taxonomy" id="1304272"/>
    <lineage>
        <taxon>Bacteria</taxon>
        <taxon>Pseudomonadati</taxon>
        <taxon>Pseudomonadota</taxon>
        <taxon>Gammaproteobacteria</taxon>
        <taxon>Salinisphaerales</taxon>
        <taxon>Salinisphaeraceae</taxon>
        <taxon>Salinisphaera</taxon>
    </lineage>
</organism>
<reference evidence="6 7" key="1">
    <citation type="submission" date="2013-03" db="EMBL/GenBank/DDBJ databases">
        <title>Salinisphaera dokdonensis CL-ES53 Genome Sequencing.</title>
        <authorList>
            <person name="Li C."/>
            <person name="Lai Q."/>
            <person name="Shao Z."/>
        </authorList>
    </citation>
    <scope>NUCLEOTIDE SEQUENCE [LARGE SCALE GENOMIC DNA]</scope>
    <source>
        <strain evidence="6 7">CL-ES53</strain>
    </source>
</reference>
<evidence type="ECO:0000256" key="5">
    <source>
        <dbReference type="HAMAP-Rule" id="MF_00902"/>
    </source>
</evidence>
<evidence type="ECO:0000256" key="2">
    <source>
        <dbReference type="ARBA" id="ARBA00022692"/>
    </source>
</evidence>
<dbReference type="PRINTS" id="PR01840">
    <property type="entry name" value="TATCFAMILY"/>
</dbReference>
<dbReference type="PANTHER" id="PTHR30371">
    <property type="entry name" value="SEC-INDEPENDENT PROTEIN TRANSLOCASE PROTEIN TATC"/>
    <property type="match status" value="1"/>
</dbReference>
<accession>A0ABV2B310</accession>
<comment type="subcellular location">
    <subcellularLocation>
        <location evidence="5">Cell membrane</location>
        <topology evidence="5">Multi-pass membrane protein</topology>
    </subcellularLocation>
    <subcellularLocation>
        <location evidence="1">Membrane</location>
        <topology evidence="1">Multi-pass membrane protein</topology>
    </subcellularLocation>
</comment>
<evidence type="ECO:0000256" key="1">
    <source>
        <dbReference type="ARBA" id="ARBA00004141"/>
    </source>
</evidence>
<feature type="transmembrane region" description="Helical" evidence="5">
    <location>
        <begin position="24"/>
        <end position="42"/>
    </location>
</feature>
<keyword evidence="4 5" id="KW-0472">Membrane</keyword>
<comment type="subunit">
    <text evidence="5">The Tat system comprises two distinct complexes: a TatABC complex, containing multiple copies of TatA, TatB and TatC subunits, and a separate TatA complex, containing only TatA subunits. Substrates initially bind to the TatABC complex, which probably triggers association of the separate TatA complex to form the active translocon.</text>
</comment>
<dbReference type="Proteomes" id="UP001460888">
    <property type="component" value="Unassembled WGS sequence"/>
</dbReference>
<keyword evidence="7" id="KW-1185">Reference proteome</keyword>
<dbReference type="InterPro" id="IPR002033">
    <property type="entry name" value="TatC"/>
</dbReference>
<feature type="transmembrane region" description="Helical" evidence="5">
    <location>
        <begin position="121"/>
        <end position="142"/>
    </location>
</feature>
<protein>
    <recommendedName>
        <fullName evidence="5">Sec-independent protein translocase protein TatC</fullName>
    </recommendedName>
</protein>
<keyword evidence="3 5" id="KW-1133">Transmembrane helix</keyword>
<evidence type="ECO:0000256" key="3">
    <source>
        <dbReference type="ARBA" id="ARBA00022989"/>
    </source>
</evidence>
<evidence type="ECO:0000313" key="6">
    <source>
        <dbReference type="EMBL" id="MES1929799.1"/>
    </source>
</evidence>
<feature type="transmembrane region" description="Helical" evidence="5">
    <location>
        <begin position="196"/>
        <end position="214"/>
    </location>
</feature>